<dbReference type="InterPro" id="IPR032797">
    <property type="entry name" value="Mod21_N"/>
</dbReference>
<evidence type="ECO:0000259" key="3">
    <source>
        <dbReference type="Pfam" id="PF17681"/>
    </source>
</evidence>
<protein>
    <submittedName>
        <fullName evidence="4">Uncharacterized protein</fullName>
    </submittedName>
</protein>
<dbReference type="CDD" id="cd22572">
    <property type="entry name" value="GCP5_NTD"/>
    <property type="match status" value="1"/>
</dbReference>
<dbReference type="EMBL" id="MU005989">
    <property type="protein sequence ID" value="KAF2859738.1"/>
    <property type="molecule type" value="Genomic_DNA"/>
</dbReference>
<dbReference type="Proteomes" id="UP000799421">
    <property type="component" value="Unassembled WGS sequence"/>
</dbReference>
<keyword evidence="5" id="KW-1185">Reference proteome</keyword>
<organism evidence="4 5">
    <name type="scientific">Piedraia hortae CBS 480.64</name>
    <dbReference type="NCBI Taxonomy" id="1314780"/>
    <lineage>
        <taxon>Eukaryota</taxon>
        <taxon>Fungi</taxon>
        <taxon>Dikarya</taxon>
        <taxon>Ascomycota</taxon>
        <taxon>Pezizomycotina</taxon>
        <taxon>Dothideomycetes</taxon>
        <taxon>Dothideomycetidae</taxon>
        <taxon>Capnodiales</taxon>
        <taxon>Piedraiaceae</taxon>
        <taxon>Piedraia</taxon>
    </lineage>
</organism>
<dbReference type="AlphaFoldDB" id="A0A6A7BYX6"/>
<dbReference type="InterPro" id="IPR059169">
    <property type="entry name" value="GCP5_N_ext"/>
</dbReference>
<dbReference type="OrthoDB" id="66546at2759"/>
<evidence type="ECO:0000313" key="5">
    <source>
        <dbReference type="Proteomes" id="UP000799421"/>
    </source>
</evidence>
<proteinExistence type="predicted"/>
<evidence type="ECO:0000259" key="2">
    <source>
        <dbReference type="Pfam" id="PF14609"/>
    </source>
</evidence>
<feature type="domain" description="Gamma-Tubulin ring complex non-core subunit mod21 N-terminal" evidence="2">
    <location>
        <begin position="56"/>
        <end position="132"/>
    </location>
</feature>
<evidence type="ECO:0000313" key="4">
    <source>
        <dbReference type="EMBL" id="KAF2859738.1"/>
    </source>
</evidence>
<sequence length="758" mass="83534">MAHAAHVAELARELSLSLGCSDPSQIWNGIKNRPSITANQFLVRDRLNGLVEKFTVKGRDDLADALQSRLDCLPTACAWLPEALLLLLELSDKPVEKSRPCDLKQPVDAPVSELAWNEIISDDPLTEKGLWDDIERCSHSSGEIINDFLSTTSAETIPDDEDVYDVAKVYIIQPKPGLLQNVSLQGTSELSLIRETINMMRGLPSNVYRVDEATLTITPVPVRIPTAASSTSFGLLSTAAETSSKIALLRKWCRVESEIPHVQAVQSAAEAQLYAFSQSLGRVEKRFTTSLEGRVISLNDIIVEIRSLARGIVHLARTLCKYHPAAQGCGVLDTLYEEVAVLRTAGDEVAFEALYCVFYEGMKCFLLRVHRWICMGEASGDDVDMPMFLKPFSQRIIELSRERAFVHLLSREEPEDEETTQASLPTYSTSLHDLTTDSFLPFREYLSDIISTWLNFIPRREASLHSLLQPYLTSLPSVFFAANGEAYSAFADAAFRILTKNDPGAEFILSEIAEGTLAAEGGGVSISFLPPSKEVSQAHHPEVRPGNRFPPGSMLSRLENLTLTFHPNSRAVEILLGSEAIPSSEATLPSSFARSFTTLLRLTYLTSHLPRHPALFTLSTLLSILSSYFSQTPIELHSTLLATLPPGFDGIKASWGRFRRNLDVAMLLAPELSVLRGAVEGVMCMAEKVGSCYGDASGRDAFQGRDVSRERRRLASLDEEVRFLVVGLESIARAAGKDGREGYAALERLGEKLRGVFL</sequence>
<reference evidence="4" key="1">
    <citation type="journal article" date="2020" name="Stud. Mycol.">
        <title>101 Dothideomycetes genomes: a test case for predicting lifestyles and emergence of pathogens.</title>
        <authorList>
            <person name="Haridas S."/>
            <person name="Albert R."/>
            <person name="Binder M."/>
            <person name="Bloem J."/>
            <person name="Labutti K."/>
            <person name="Salamov A."/>
            <person name="Andreopoulos B."/>
            <person name="Baker S."/>
            <person name="Barry K."/>
            <person name="Bills G."/>
            <person name="Bluhm B."/>
            <person name="Cannon C."/>
            <person name="Castanera R."/>
            <person name="Culley D."/>
            <person name="Daum C."/>
            <person name="Ezra D."/>
            <person name="Gonzalez J."/>
            <person name="Henrissat B."/>
            <person name="Kuo A."/>
            <person name="Liang C."/>
            <person name="Lipzen A."/>
            <person name="Lutzoni F."/>
            <person name="Magnuson J."/>
            <person name="Mondo S."/>
            <person name="Nolan M."/>
            <person name="Ohm R."/>
            <person name="Pangilinan J."/>
            <person name="Park H.-J."/>
            <person name="Ramirez L."/>
            <person name="Alfaro M."/>
            <person name="Sun H."/>
            <person name="Tritt A."/>
            <person name="Yoshinaga Y."/>
            <person name="Zwiers L.-H."/>
            <person name="Turgeon B."/>
            <person name="Goodwin S."/>
            <person name="Spatafora J."/>
            <person name="Crous P."/>
            <person name="Grigoriev I."/>
        </authorList>
    </citation>
    <scope>NUCLEOTIDE SEQUENCE</scope>
    <source>
        <strain evidence="4">CBS 480.64</strain>
    </source>
</reference>
<dbReference type="InterPro" id="IPR041470">
    <property type="entry name" value="GCP_N"/>
</dbReference>
<dbReference type="Pfam" id="PF14609">
    <property type="entry name" value="GCP5-Mod21_N"/>
    <property type="match status" value="1"/>
</dbReference>
<accession>A0A6A7BYX6</accession>
<dbReference type="GO" id="GO:0005874">
    <property type="term" value="C:microtubule"/>
    <property type="evidence" value="ECO:0007669"/>
    <property type="project" value="UniProtKB-KW"/>
</dbReference>
<dbReference type="Pfam" id="PF17681">
    <property type="entry name" value="GCP_N_terminal"/>
    <property type="match status" value="1"/>
</dbReference>
<evidence type="ECO:0000256" key="1">
    <source>
        <dbReference type="ARBA" id="ARBA00022701"/>
    </source>
</evidence>
<name>A0A6A7BYX6_9PEZI</name>
<feature type="domain" description="Gamma tubulin complex component protein N-terminal" evidence="3">
    <location>
        <begin position="193"/>
        <end position="381"/>
    </location>
</feature>
<gene>
    <name evidence="4" type="ORF">K470DRAFT_295453</name>
</gene>
<keyword evidence="1" id="KW-0493">Microtubule</keyword>